<dbReference type="SUPFAM" id="SSF55797">
    <property type="entry name" value="PR-1-like"/>
    <property type="match status" value="1"/>
</dbReference>
<keyword evidence="3" id="KW-1185">Reference proteome</keyword>
<reference evidence="2 3" key="1">
    <citation type="submission" date="2013-12" db="EMBL/GenBank/DDBJ databases">
        <title>Draft genome of the parsitic nematode Ancylostoma duodenale.</title>
        <authorList>
            <person name="Mitreva M."/>
        </authorList>
    </citation>
    <scope>NUCLEOTIDE SEQUENCE [LARGE SCALE GENOMIC DNA]</scope>
    <source>
        <strain evidence="2 3">Zhejiang</strain>
    </source>
</reference>
<gene>
    <name evidence="2" type="ORF">ANCDUO_08209</name>
</gene>
<evidence type="ECO:0000313" key="3">
    <source>
        <dbReference type="Proteomes" id="UP000054047"/>
    </source>
</evidence>
<name>A0A0C2GQY6_9BILA</name>
<dbReference type="Proteomes" id="UP000054047">
    <property type="component" value="Unassembled WGS sequence"/>
</dbReference>
<evidence type="ECO:0000259" key="1">
    <source>
        <dbReference type="Pfam" id="PF00188"/>
    </source>
</evidence>
<dbReference type="EMBL" id="KN730056">
    <property type="protein sequence ID" value="KIH61519.1"/>
    <property type="molecule type" value="Genomic_DNA"/>
</dbReference>
<dbReference type="InterPro" id="IPR035940">
    <property type="entry name" value="CAP_sf"/>
</dbReference>
<organism evidence="2 3">
    <name type="scientific">Ancylostoma duodenale</name>
    <dbReference type="NCBI Taxonomy" id="51022"/>
    <lineage>
        <taxon>Eukaryota</taxon>
        <taxon>Metazoa</taxon>
        <taxon>Ecdysozoa</taxon>
        <taxon>Nematoda</taxon>
        <taxon>Chromadorea</taxon>
        <taxon>Rhabditida</taxon>
        <taxon>Rhabditina</taxon>
        <taxon>Rhabditomorpha</taxon>
        <taxon>Strongyloidea</taxon>
        <taxon>Ancylostomatidae</taxon>
        <taxon>Ancylostomatinae</taxon>
        <taxon>Ancylostoma</taxon>
    </lineage>
</organism>
<dbReference type="Gene3D" id="3.40.33.10">
    <property type="entry name" value="CAP"/>
    <property type="match status" value="1"/>
</dbReference>
<dbReference type="Pfam" id="PF00188">
    <property type="entry name" value="CAP"/>
    <property type="match status" value="1"/>
</dbReference>
<dbReference type="AlphaFoldDB" id="A0A0C2GQY6"/>
<sequence>MGIRALAWDCNLEKEAEEGAQKCTDYTSPTYGVNQEKFKSKPCEANAKTKEVLNTWWKEVRSAKLTDGNKYDKNTIPHFGQMAFHESTIMACSYAPCGGKTSLLCLYEKP</sequence>
<dbReference type="OrthoDB" id="414826at2759"/>
<proteinExistence type="predicted"/>
<protein>
    <submittedName>
        <fullName evidence="2">SCP-like protein</fullName>
    </submittedName>
</protein>
<dbReference type="InterPro" id="IPR014044">
    <property type="entry name" value="CAP_dom"/>
</dbReference>
<accession>A0A0C2GQY6</accession>
<evidence type="ECO:0000313" key="2">
    <source>
        <dbReference type="EMBL" id="KIH61519.1"/>
    </source>
</evidence>
<feature type="domain" description="SCP" evidence="1">
    <location>
        <begin position="2"/>
        <end position="107"/>
    </location>
</feature>